<sequence>MKKWIIFVLIFMIFFYVLFVYLYEKNSIDENNKMVKQYANTLELSLWAIDDESIKKIVDTIISSKKVSYIKIYDESTNIIYKKQKKVNKIPFITREKNFITSINHNDVFLGKIEVTYINTNNLIYLYVFLLLLLFYFIIHLNFKFFQNNLKLKFEIKKRIKIENELQKTYKDLNIAYNNLKVAQSQLIETEKMAALGNLVAGVAHEINTPVGISLTAVSLIKEKSKEIKSEYASNKIKKSEFEEFLNIIAESSLIAESNLNKAAKLVKSFKNVAVDRMSEEKRRFNLKSYIEDVLLSLHTKYKHKNIKINIDIDDKIFINSYPGLFSQIITNFVINSILHGFEKRNSGVINIFAERKGNKLKLIYEDNGIGIKKENMKKIFEPFYTTKRGKGGSGLGLNIVYNIVTQKFNGNITCESNNGTKFIIFIPLGAEKND</sequence>
<dbReference type="Gene3D" id="1.10.287.130">
    <property type="match status" value="1"/>
</dbReference>
<accession>A0A7G1G511</accession>
<keyword evidence="4" id="KW-1133">Transmembrane helix</keyword>
<dbReference type="SMART" id="SM00387">
    <property type="entry name" value="HATPase_c"/>
    <property type="match status" value="1"/>
</dbReference>
<dbReference type="Pfam" id="PF02518">
    <property type="entry name" value="HATPase_c"/>
    <property type="match status" value="1"/>
</dbReference>
<dbReference type="PRINTS" id="PR00344">
    <property type="entry name" value="BCTRLSENSOR"/>
</dbReference>
<dbReference type="KEGG" id="ocy:OSSY52_13360"/>
<evidence type="ECO:0000259" key="5">
    <source>
        <dbReference type="PROSITE" id="PS50109"/>
    </source>
</evidence>
<dbReference type="PANTHER" id="PTHR43065:SF47">
    <property type="match status" value="1"/>
</dbReference>
<keyword evidence="7" id="KW-1185">Reference proteome</keyword>
<dbReference type="PROSITE" id="PS50109">
    <property type="entry name" value="HIS_KIN"/>
    <property type="match status" value="1"/>
</dbReference>
<dbReference type="GO" id="GO:0000155">
    <property type="term" value="F:phosphorelay sensor kinase activity"/>
    <property type="evidence" value="ECO:0007669"/>
    <property type="project" value="InterPro"/>
</dbReference>
<evidence type="ECO:0000313" key="7">
    <source>
        <dbReference type="Proteomes" id="UP000516361"/>
    </source>
</evidence>
<dbReference type="InterPro" id="IPR004358">
    <property type="entry name" value="Sig_transdc_His_kin-like_C"/>
</dbReference>
<gene>
    <name evidence="6" type="ORF">OSSY52_13360</name>
</gene>
<proteinExistence type="predicted"/>
<evidence type="ECO:0000256" key="1">
    <source>
        <dbReference type="ARBA" id="ARBA00000085"/>
    </source>
</evidence>
<dbReference type="CDD" id="cd00075">
    <property type="entry name" value="HATPase"/>
    <property type="match status" value="1"/>
</dbReference>
<dbReference type="InterPro" id="IPR005467">
    <property type="entry name" value="His_kinase_dom"/>
</dbReference>
<dbReference type="EMBL" id="AP018712">
    <property type="protein sequence ID" value="BBE31195.1"/>
    <property type="molecule type" value="Genomic_DNA"/>
</dbReference>
<organism evidence="6 7">
    <name type="scientific">Tepiditoga spiralis</name>
    <dbReference type="NCBI Taxonomy" id="2108365"/>
    <lineage>
        <taxon>Bacteria</taxon>
        <taxon>Thermotogati</taxon>
        <taxon>Thermotogota</taxon>
        <taxon>Thermotogae</taxon>
        <taxon>Petrotogales</taxon>
        <taxon>Petrotogaceae</taxon>
        <taxon>Tepiditoga</taxon>
    </lineage>
</organism>
<keyword evidence="4" id="KW-0472">Membrane</keyword>
<evidence type="ECO:0000256" key="3">
    <source>
        <dbReference type="ARBA" id="ARBA00022553"/>
    </source>
</evidence>
<feature type="transmembrane region" description="Helical" evidence="4">
    <location>
        <begin position="5"/>
        <end position="23"/>
    </location>
</feature>
<dbReference type="InterPro" id="IPR003661">
    <property type="entry name" value="HisK_dim/P_dom"/>
</dbReference>
<evidence type="ECO:0000256" key="2">
    <source>
        <dbReference type="ARBA" id="ARBA00012438"/>
    </source>
</evidence>
<keyword evidence="3" id="KW-0597">Phosphoprotein</keyword>
<evidence type="ECO:0000256" key="4">
    <source>
        <dbReference type="SAM" id="Phobius"/>
    </source>
</evidence>
<dbReference type="RefSeq" id="WP_198423029.1">
    <property type="nucleotide sequence ID" value="NZ_AP018712.1"/>
</dbReference>
<comment type="catalytic activity">
    <reaction evidence="1">
        <text>ATP + protein L-histidine = ADP + protein N-phospho-L-histidine.</text>
        <dbReference type="EC" id="2.7.13.3"/>
    </reaction>
</comment>
<dbReference type="AlphaFoldDB" id="A0A7G1G511"/>
<protein>
    <recommendedName>
        <fullName evidence="2">histidine kinase</fullName>
        <ecNumber evidence="2">2.7.13.3</ecNumber>
    </recommendedName>
</protein>
<dbReference type="EC" id="2.7.13.3" evidence="2"/>
<feature type="transmembrane region" description="Helical" evidence="4">
    <location>
        <begin position="124"/>
        <end position="143"/>
    </location>
</feature>
<dbReference type="InParanoid" id="A0A7G1G511"/>
<evidence type="ECO:0000313" key="6">
    <source>
        <dbReference type="EMBL" id="BBE31195.1"/>
    </source>
</evidence>
<keyword evidence="4" id="KW-0812">Transmembrane</keyword>
<dbReference type="Proteomes" id="UP000516361">
    <property type="component" value="Chromosome"/>
</dbReference>
<name>A0A7G1G511_9BACT</name>
<dbReference type="SUPFAM" id="SSF55874">
    <property type="entry name" value="ATPase domain of HSP90 chaperone/DNA topoisomerase II/histidine kinase"/>
    <property type="match status" value="1"/>
</dbReference>
<dbReference type="Gene3D" id="3.30.565.10">
    <property type="entry name" value="Histidine kinase-like ATPase, C-terminal domain"/>
    <property type="match status" value="1"/>
</dbReference>
<dbReference type="CDD" id="cd00082">
    <property type="entry name" value="HisKA"/>
    <property type="match status" value="1"/>
</dbReference>
<dbReference type="InterPro" id="IPR036890">
    <property type="entry name" value="HATPase_C_sf"/>
</dbReference>
<dbReference type="InterPro" id="IPR036097">
    <property type="entry name" value="HisK_dim/P_sf"/>
</dbReference>
<reference evidence="6 7" key="1">
    <citation type="submission" date="2018-06" db="EMBL/GenBank/DDBJ databases">
        <title>Genome sequencing of Oceanotoga sp. sy52.</title>
        <authorList>
            <person name="Mori K."/>
        </authorList>
    </citation>
    <scope>NUCLEOTIDE SEQUENCE [LARGE SCALE GENOMIC DNA]</scope>
    <source>
        <strain evidence="7">sy52</strain>
    </source>
</reference>
<feature type="domain" description="Histidine kinase" evidence="5">
    <location>
        <begin position="202"/>
        <end position="431"/>
    </location>
</feature>
<dbReference type="InterPro" id="IPR003594">
    <property type="entry name" value="HATPase_dom"/>
</dbReference>
<dbReference type="SUPFAM" id="SSF47384">
    <property type="entry name" value="Homodimeric domain of signal transducing histidine kinase"/>
    <property type="match status" value="1"/>
</dbReference>
<dbReference type="PANTHER" id="PTHR43065">
    <property type="entry name" value="SENSOR HISTIDINE KINASE"/>
    <property type="match status" value="1"/>
</dbReference>